<evidence type="ECO:0000313" key="1">
    <source>
        <dbReference type="EMBL" id="KZS08496.1"/>
    </source>
</evidence>
<dbReference type="Proteomes" id="UP000076858">
    <property type="component" value="Unassembled WGS sequence"/>
</dbReference>
<keyword evidence="2" id="KW-1185">Reference proteome</keyword>
<accession>A0A164RB88</accession>
<gene>
    <name evidence="1" type="ORF">APZ42_027153</name>
</gene>
<dbReference type="EMBL" id="LRGB01002190">
    <property type="protein sequence ID" value="KZS08496.1"/>
    <property type="molecule type" value="Genomic_DNA"/>
</dbReference>
<comment type="caution">
    <text evidence="1">The sequence shown here is derived from an EMBL/GenBank/DDBJ whole genome shotgun (WGS) entry which is preliminary data.</text>
</comment>
<sequence length="76" mass="8940">MSFLFNFDKSRKAIPFPLFYLLSNFKFGLKYMISIQNRAVKHHTLHVLHKCENLICVEVGLLRLQRLMEKPATSLC</sequence>
<reference evidence="1 2" key="1">
    <citation type="submission" date="2016-03" db="EMBL/GenBank/DDBJ databases">
        <title>EvidentialGene: Evidence-directed Construction of Genes on Genomes.</title>
        <authorList>
            <person name="Gilbert D.G."/>
            <person name="Choi J.-H."/>
            <person name="Mockaitis K."/>
            <person name="Colbourne J."/>
            <person name="Pfrender M."/>
        </authorList>
    </citation>
    <scope>NUCLEOTIDE SEQUENCE [LARGE SCALE GENOMIC DNA]</scope>
    <source>
        <strain evidence="1 2">Xinb3</strain>
        <tissue evidence="1">Complete organism</tissue>
    </source>
</reference>
<name>A0A164RB88_9CRUS</name>
<organism evidence="1 2">
    <name type="scientific">Daphnia magna</name>
    <dbReference type="NCBI Taxonomy" id="35525"/>
    <lineage>
        <taxon>Eukaryota</taxon>
        <taxon>Metazoa</taxon>
        <taxon>Ecdysozoa</taxon>
        <taxon>Arthropoda</taxon>
        <taxon>Crustacea</taxon>
        <taxon>Branchiopoda</taxon>
        <taxon>Diplostraca</taxon>
        <taxon>Cladocera</taxon>
        <taxon>Anomopoda</taxon>
        <taxon>Daphniidae</taxon>
        <taxon>Daphnia</taxon>
    </lineage>
</organism>
<proteinExistence type="predicted"/>
<dbReference type="AlphaFoldDB" id="A0A164RB88"/>
<protein>
    <submittedName>
        <fullName evidence="1">Tfiih basal transcription factor complex p44 subunit</fullName>
    </submittedName>
</protein>
<evidence type="ECO:0000313" key="2">
    <source>
        <dbReference type="Proteomes" id="UP000076858"/>
    </source>
</evidence>